<dbReference type="Pfam" id="PF12697">
    <property type="entry name" value="Abhydrolase_6"/>
    <property type="match status" value="1"/>
</dbReference>
<dbReference type="KEGG" id="chig:CH63R_09255"/>
<evidence type="ECO:0000313" key="4">
    <source>
        <dbReference type="Proteomes" id="UP000092177"/>
    </source>
</evidence>
<dbReference type="InterPro" id="IPR050471">
    <property type="entry name" value="AB_hydrolase"/>
</dbReference>
<dbReference type="InterPro" id="IPR029058">
    <property type="entry name" value="AB_hydrolase_fold"/>
</dbReference>
<organism evidence="3 4">
    <name type="scientific">Colletotrichum higginsianum (strain IMI 349063)</name>
    <name type="common">Crucifer anthracnose fungus</name>
    <dbReference type="NCBI Taxonomy" id="759273"/>
    <lineage>
        <taxon>Eukaryota</taxon>
        <taxon>Fungi</taxon>
        <taxon>Dikarya</taxon>
        <taxon>Ascomycota</taxon>
        <taxon>Pezizomycotina</taxon>
        <taxon>Sordariomycetes</taxon>
        <taxon>Hypocreomycetidae</taxon>
        <taxon>Glomerellales</taxon>
        <taxon>Glomerellaceae</taxon>
        <taxon>Colletotrichum</taxon>
        <taxon>Colletotrichum destructivum species complex</taxon>
    </lineage>
</organism>
<accession>A0A1B7Y6Z1</accession>
<dbReference type="Proteomes" id="UP000092177">
    <property type="component" value="Chromosome 6"/>
</dbReference>
<feature type="compositionally biased region" description="Low complexity" evidence="1">
    <location>
        <begin position="397"/>
        <end position="412"/>
    </location>
</feature>
<dbReference type="PANTHER" id="PTHR43433:SF10">
    <property type="entry name" value="AB HYDROLASE-1 DOMAIN-CONTAINING PROTEIN"/>
    <property type="match status" value="1"/>
</dbReference>
<sequence length="424" mass="45379">MASHETDRGSTTPGPDSAGFLDDARFSQTFTLPSGPGRPHPFRVTYSDYGHRDPEGPSRERVLLFCGPLMGSRLLHVAKDALAKKHGVRVIHPDRPGFGGTTPVSAADRVRVWLEIVPALLRHLGILHVSVASHSAGAIYALNTLLHLRHILSPARPYAALITPWVHPSRSGVLLMTAASGLPEAVLGKFHALALFSQRNIAPVAGFSSGILSGLTPGLEAVSKFLPSLQTSPAVVEESERLPVAVVSENARMAAFEEAVWKQLIGKVFAESVQGLSEDLILLLKRAAHPEYWGSWKDYDEFVALLAEGERNLGAGVVSDGARLEVEVFWAAEDNLIGTGDGPKWFNDCWGAERRGDRIDFASHIVPGADHDGIVELGFDVMERIFRHVAGTGGDAHSGSSNVAVSSSQVEEAAVRGASCPNPS</sequence>
<comment type="caution">
    <text evidence="3">The sequence shown here is derived from an EMBL/GenBank/DDBJ whole genome shotgun (WGS) entry which is preliminary data.</text>
</comment>
<proteinExistence type="predicted"/>
<dbReference type="PANTHER" id="PTHR43433">
    <property type="entry name" value="HYDROLASE, ALPHA/BETA FOLD FAMILY PROTEIN"/>
    <property type="match status" value="1"/>
</dbReference>
<dbReference type="Gene3D" id="3.40.50.1820">
    <property type="entry name" value="alpha/beta hydrolase"/>
    <property type="match status" value="1"/>
</dbReference>
<dbReference type="GeneID" id="28868336"/>
<feature type="domain" description="AB hydrolase-1" evidence="2">
    <location>
        <begin position="83"/>
        <end position="372"/>
    </location>
</feature>
<feature type="region of interest" description="Disordered" evidence="1">
    <location>
        <begin position="1"/>
        <end position="20"/>
    </location>
</feature>
<evidence type="ECO:0000313" key="3">
    <source>
        <dbReference type="EMBL" id="OBR07734.1"/>
    </source>
</evidence>
<dbReference type="AlphaFoldDB" id="A0A1B7Y6Z1"/>
<dbReference type="InterPro" id="IPR000073">
    <property type="entry name" value="AB_hydrolase_1"/>
</dbReference>
<dbReference type="EMBL" id="LTAN01000006">
    <property type="protein sequence ID" value="OBR07734.1"/>
    <property type="molecule type" value="Genomic_DNA"/>
</dbReference>
<dbReference type="RefSeq" id="XP_018156252.1">
    <property type="nucleotide sequence ID" value="XM_018304229.1"/>
</dbReference>
<feature type="region of interest" description="Disordered" evidence="1">
    <location>
        <begin position="29"/>
        <end position="55"/>
    </location>
</feature>
<reference evidence="4" key="1">
    <citation type="journal article" date="2017" name="BMC Genomics">
        <title>Gapless genome assembly of Colletotrichum higginsianum reveals chromosome structure and association of transposable elements with secondary metabolite gene clusters.</title>
        <authorList>
            <person name="Dallery J.-F."/>
            <person name="Lapalu N."/>
            <person name="Zampounis A."/>
            <person name="Pigne S."/>
            <person name="Luyten I."/>
            <person name="Amselem J."/>
            <person name="Wittenberg A.H.J."/>
            <person name="Zhou S."/>
            <person name="de Queiroz M.V."/>
            <person name="Robin G.P."/>
            <person name="Auger A."/>
            <person name="Hainaut M."/>
            <person name="Henrissat B."/>
            <person name="Kim K.-T."/>
            <person name="Lee Y.-H."/>
            <person name="Lespinet O."/>
            <person name="Schwartz D.C."/>
            <person name="Thon M.R."/>
            <person name="O'Connell R.J."/>
        </authorList>
    </citation>
    <scope>NUCLEOTIDE SEQUENCE [LARGE SCALE GENOMIC DNA]</scope>
    <source>
        <strain evidence="4">IMI 349063</strain>
    </source>
</reference>
<evidence type="ECO:0000256" key="1">
    <source>
        <dbReference type="SAM" id="MobiDB-lite"/>
    </source>
</evidence>
<name>A0A1B7Y6Z1_COLHI</name>
<dbReference type="OrthoDB" id="294702at2759"/>
<keyword evidence="4" id="KW-1185">Reference proteome</keyword>
<evidence type="ECO:0000259" key="2">
    <source>
        <dbReference type="Pfam" id="PF12697"/>
    </source>
</evidence>
<protein>
    <submittedName>
        <fullName evidence="3">Interferon-induced gtp-binding protein mx2</fullName>
    </submittedName>
</protein>
<feature type="region of interest" description="Disordered" evidence="1">
    <location>
        <begin position="393"/>
        <end position="424"/>
    </location>
</feature>
<dbReference type="SUPFAM" id="SSF53474">
    <property type="entry name" value="alpha/beta-Hydrolases"/>
    <property type="match status" value="1"/>
</dbReference>
<dbReference type="VEuPathDB" id="FungiDB:CH63R_09255"/>
<gene>
    <name evidence="3" type="ORF">CH63R_09255</name>
</gene>